<feature type="coiled-coil region" evidence="1">
    <location>
        <begin position="135"/>
        <end position="167"/>
    </location>
</feature>
<sequence length="398" mass="45625">MEQAQNRNSTKDHVQRHRKSKTKHSPGVANENNNPAALRQLKCQLEPCPLLSGNDKKDSVLHISEEGGIVKKVEIEEKMLKKKLKALPEIPGLNLEKSAKDLQRCSVSISRYREMVKEEVEMSVRNIKSTFAELYKSLIDREAQLMLEAEKLKCEALETLLAREQKAEELRRFTEFSSQRTDVQMVELRSQIKNLVSDRKYDEELLKTARITYDAEELKRQILTCGEISHPKNSYSVREVCNQVMSYEADSITDTSPKTQWKLMQKPPRNSKSCAESTKIATVISKEPLDSDSPSACSTKQRGGHYQQRNPAPKLQRIRMKEQAEHLKMEEAAQGCSTISSSEKIRGQHYTRRNKYRRGLQNNGLPLAEDSTKHRRDAKQVEKQTPSQSDSHLLNHNN</sequence>
<dbReference type="GO" id="GO:0005737">
    <property type="term" value="C:cytoplasm"/>
    <property type="evidence" value="ECO:0000318"/>
    <property type="project" value="GO_Central"/>
</dbReference>
<organism evidence="3">
    <name type="scientific">Xenopus tropicalis</name>
    <name type="common">Western clawed frog</name>
    <name type="synonym">Silurana tropicalis</name>
    <dbReference type="NCBI Taxonomy" id="8364"/>
    <lineage>
        <taxon>Eukaryota</taxon>
        <taxon>Metazoa</taxon>
        <taxon>Chordata</taxon>
        <taxon>Craniata</taxon>
        <taxon>Vertebrata</taxon>
        <taxon>Euteleostomi</taxon>
        <taxon>Amphibia</taxon>
        <taxon>Batrachia</taxon>
        <taxon>Anura</taxon>
        <taxon>Pipoidea</taxon>
        <taxon>Pipidae</taxon>
        <taxon>Xenopodinae</taxon>
        <taxon>Xenopus</taxon>
        <taxon>Silurana</taxon>
    </lineage>
</organism>
<reference evidence="5 6" key="3">
    <citation type="submission" date="2025-04" db="UniProtKB">
        <authorList>
            <consortium name="RefSeq"/>
        </authorList>
    </citation>
    <scope>IDENTIFICATION</scope>
    <source>
        <strain evidence="5 6">Nigerian</strain>
        <tissue evidence="5 6">Liver and blood</tissue>
    </source>
</reference>
<reference evidence="3" key="1">
    <citation type="journal article" date="2010" name="Science">
        <title>The genome of the Western clawed frog Xenopus tropicalis.</title>
        <authorList>
            <person name="Hellsten U."/>
            <person name="Harland R.M."/>
            <person name="Gilchrist M.J."/>
            <person name="Hendrix D."/>
            <person name="Jurka J."/>
            <person name="Kapitonov V."/>
            <person name="Ovcharenko I."/>
            <person name="Putnam N.H."/>
            <person name="Shu S."/>
            <person name="Taher L."/>
            <person name="Blitz I.L."/>
            <person name="Blumberg B."/>
            <person name="Dichmann D.S."/>
            <person name="Dubchak I."/>
            <person name="Amaya E."/>
            <person name="Detter J.C."/>
            <person name="Fletcher R."/>
            <person name="Gerhard D.S."/>
            <person name="Goodstein D."/>
            <person name="Graves T."/>
            <person name="Grigoriev I.V."/>
            <person name="Grimwood J."/>
            <person name="Kawashima T."/>
            <person name="Lindquist E."/>
            <person name="Lucas S.M."/>
            <person name="Mead P.E."/>
            <person name="Mitros T."/>
            <person name="Ogino H."/>
            <person name="Ohta Y."/>
            <person name="Poliakov A.V."/>
            <person name="Pollet N."/>
            <person name="Robert J."/>
            <person name="Salamov A."/>
            <person name="Sater A.K."/>
            <person name="Schmutz J."/>
            <person name="Terry A."/>
            <person name="Vize P.D."/>
            <person name="Warren W.C."/>
            <person name="Wells D."/>
            <person name="Wills A."/>
            <person name="Wilson R.K."/>
            <person name="Zimmerman L.B."/>
            <person name="Zorn A.M."/>
            <person name="Grainger R."/>
            <person name="Grammer T."/>
            <person name="Khokha M.K."/>
            <person name="Richardson P.M."/>
            <person name="Rokhsar D.S."/>
        </authorList>
    </citation>
    <scope>NUCLEOTIDE SEQUENCE [LARGE SCALE GENOMIC DNA]</scope>
    <source>
        <strain evidence="3">Nigerian</strain>
    </source>
</reference>
<dbReference type="RefSeq" id="XP_002937757.1">
    <property type="nucleotide sequence ID" value="XM_002937711.5"/>
</dbReference>
<dbReference type="PANTHER" id="PTHR15623">
    <property type="entry name" value="SPERMATOGENESIS-ASSOCIATED SERINE-RICH PROTEIN 2-RELATED"/>
    <property type="match status" value="1"/>
</dbReference>
<proteinExistence type="predicted"/>
<dbReference type="AlphaFoldDB" id="A0A6I8QF35"/>
<dbReference type="OMA" id="SARQECN"/>
<accession>A0A6I8QF35</accession>
<dbReference type="Xenbase" id="XB-GENE-22069196">
    <property type="gene designation" value="spats2l"/>
</dbReference>
<reference evidence="3" key="2">
    <citation type="submission" date="2020-05" db="UniProtKB">
        <authorList>
            <consortium name="Ensembl"/>
        </authorList>
    </citation>
    <scope>IDENTIFICATION</scope>
</reference>
<keyword evidence="1" id="KW-0175">Coiled coil</keyword>
<dbReference type="GeneID" id="100493662"/>
<dbReference type="Proteomes" id="UP000008143">
    <property type="component" value="Chromosome 9"/>
</dbReference>
<evidence type="ECO:0000313" key="5">
    <source>
        <dbReference type="RefSeq" id="XP_002937757.1"/>
    </source>
</evidence>
<feature type="region of interest" description="Disordered" evidence="2">
    <location>
        <begin position="1"/>
        <end position="38"/>
    </location>
</feature>
<evidence type="ECO:0000313" key="6">
    <source>
        <dbReference type="RefSeq" id="XP_031749273.1"/>
    </source>
</evidence>
<feature type="compositionally biased region" description="Polar residues" evidence="2">
    <location>
        <begin position="292"/>
        <end position="301"/>
    </location>
</feature>
<feature type="compositionally biased region" description="Basic residues" evidence="2">
    <location>
        <begin position="347"/>
        <end position="358"/>
    </location>
</feature>
<evidence type="ECO:0000313" key="3">
    <source>
        <dbReference type="Ensembl" id="ENSXETP00000068000"/>
    </source>
</evidence>
<dbReference type="CTD" id="26010"/>
<feature type="region of interest" description="Disordered" evidence="2">
    <location>
        <begin position="327"/>
        <end position="398"/>
    </location>
</feature>
<dbReference type="Pfam" id="PF07139">
    <property type="entry name" value="SPATS2-like"/>
    <property type="match status" value="1"/>
</dbReference>
<keyword evidence="4" id="KW-1185">Reference proteome</keyword>
<gene>
    <name evidence="3 5 6 7" type="primary">spats2l</name>
</gene>
<feature type="compositionally biased region" description="Polar residues" evidence="2">
    <location>
        <begin position="383"/>
        <end position="398"/>
    </location>
</feature>
<evidence type="ECO:0000313" key="7">
    <source>
        <dbReference type="Xenbase" id="XB-GENE-22069196"/>
    </source>
</evidence>
<dbReference type="AGR" id="Xenbase:XB-GENE-22069196"/>
<dbReference type="Ensembl" id="ENSXETT00000095538">
    <property type="protein sequence ID" value="ENSXETP00000068000"/>
    <property type="gene ID" value="ENSXETG00000041119"/>
</dbReference>
<dbReference type="Bgee" id="ENSXETG00000041119">
    <property type="expression patterns" value="Expressed in mesonephros and 7 other cell types or tissues"/>
</dbReference>
<feature type="region of interest" description="Disordered" evidence="2">
    <location>
        <begin position="285"/>
        <end position="315"/>
    </location>
</feature>
<dbReference type="RefSeq" id="XP_031749273.1">
    <property type="nucleotide sequence ID" value="XM_031893413.1"/>
</dbReference>
<dbReference type="InterPro" id="IPR009816">
    <property type="entry name" value="SPATS2-like"/>
</dbReference>
<dbReference type="PANTHER" id="PTHR15623:SF12">
    <property type="entry name" value="SPATS2-LIKE PROTEIN"/>
    <property type="match status" value="1"/>
</dbReference>
<name>A0A6I8QF35_XENTR</name>
<dbReference type="OrthoDB" id="9908566at2759"/>
<evidence type="ECO:0000256" key="2">
    <source>
        <dbReference type="SAM" id="MobiDB-lite"/>
    </source>
</evidence>
<dbReference type="KEGG" id="xtr:100493662"/>
<evidence type="ECO:0000256" key="1">
    <source>
        <dbReference type="SAM" id="Coils"/>
    </source>
</evidence>
<feature type="compositionally biased region" description="Basic residues" evidence="2">
    <location>
        <begin position="14"/>
        <end position="24"/>
    </location>
</feature>
<dbReference type="GeneTree" id="ENSGT00390000001138"/>
<evidence type="ECO:0000313" key="4">
    <source>
        <dbReference type="Proteomes" id="UP000008143"/>
    </source>
</evidence>
<protein>
    <submittedName>
        <fullName evidence="5 6">SPATS2-like protein</fullName>
    </submittedName>
    <submittedName>
        <fullName evidence="3">Spermatogenesis associated serine rich 2 like</fullName>
    </submittedName>
</protein>